<proteinExistence type="predicted"/>
<evidence type="ECO:0000313" key="2">
    <source>
        <dbReference type="Proteomes" id="UP000241769"/>
    </source>
</evidence>
<name>A0A2P6MXF1_9EUKA</name>
<dbReference type="InParanoid" id="A0A2P6MXF1"/>
<organism evidence="1 2">
    <name type="scientific">Planoprotostelium fungivorum</name>
    <dbReference type="NCBI Taxonomy" id="1890364"/>
    <lineage>
        <taxon>Eukaryota</taxon>
        <taxon>Amoebozoa</taxon>
        <taxon>Evosea</taxon>
        <taxon>Variosea</taxon>
        <taxon>Cavosteliida</taxon>
        <taxon>Cavosteliaceae</taxon>
        <taxon>Planoprotostelium</taxon>
    </lineage>
</organism>
<protein>
    <submittedName>
        <fullName evidence="1">Uncharacterized protein</fullName>
    </submittedName>
</protein>
<comment type="caution">
    <text evidence="1">The sequence shown here is derived from an EMBL/GenBank/DDBJ whole genome shotgun (WGS) entry which is preliminary data.</text>
</comment>
<evidence type="ECO:0000313" key="1">
    <source>
        <dbReference type="EMBL" id="PRP76368.1"/>
    </source>
</evidence>
<accession>A0A2P6MXF1</accession>
<dbReference type="Proteomes" id="UP000241769">
    <property type="component" value="Unassembled WGS sequence"/>
</dbReference>
<dbReference type="AlphaFoldDB" id="A0A2P6MXF1"/>
<keyword evidence="2" id="KW-1185">Reference proteome</keyword>
<dbReference type="EMBL" id="MDYQ01000332">
    <property type="protein sequence ID" value="PRP76368.1"/>
    <property type="molecule type" value="Genomic_DNA"/>
</dbReference>
<gene>
    <name evidence="1" type="ORF">PROFUN_16082</name>
</gene>
<sequence length="121" mass="13946">MCGPDKLQQHKLQKDISIETTLQDTYWQCNFSIDVVNNQSDLAVQKWFSDKGRPLILHSSSCNYTCLLKKLGKVPDFFLSKEALNKLYNLLDTHTNLLIIPESMQRNNMYTNLLHQCSGLP</sequence>
<reference evidence="1 2" key="1">
    <citation type="journal article" date="2018" name="Genome Biol. Evol.">
        <title>Multiple Roots of Fruiting Body Formation in Amoebozoa.</title>
        <authorList>
            <person name="Hillmann F."/>
            <person name="Forbes G."/>
            <person name="Novohradska S."/>
            <person name="Ferling I."/>
            <person name="Riege K."/>
            <person name="Groth M."/>
            <person name="Westermann M."/>
            <person name="Marz M."/>
            <person name="Spaller T."/>
            <person name="Winckler T."/>
            <person name="Schaap P."/>
            <person name="Glockner G."/>
        </authorList>
    </citation>
    <scope>NUCLEOTIDE SEQUENCE [LARGE SCALE GENOMIC DNA]</scope>
    <source>
        <strain evidence="1 2">Jena</strain>
    </source>
</reference>